<dbReference type="EMBL" id="BARS01005563">
    <property type="protein sequence ID" value="GAF75339.1"/>
    <property type="molecule type" value="Genomic_DNA"/>
</dbReference>
<evidence type="ECO:0000259" key="1">
    <source>
        <dbReference type="Pfam" id="PF22479"/>
    </source>
</evidence>
<proteinExistence type="predicted"/>
<organism evidence="2">
    <name type="scientific">marine sediment metagenome</name>
    <dbReference type="NCBI Taxonomy" id="412755"/>
    <lineage>
        <taxon>unclassified sequences</taxon>
        <taxon>metagenomes</taxon>
        <taxon>ecological metagenomes</taxon>
    </lineage>
</organism>
<dbReference type="InterPro" id="IPR054252">
    <property type="entry name" value="Pam3_gp18"/>
</dbReference>
<reference evidence="2" key="1">
    <citation type="journal article" date="2014" name="Front. Microbiol.">
        <title>High frequency of phylogenetically diverse reductive dehalogenase-homologous genes in deep subseafloor sedimentary metagenomes.</title>
        <authorList>
            <person name="Kawai M."/>
            <person name="Futagami T."/>
            <person name="Toyoda A."/>
            <person name="Takaki Y."/>
            <person name="Nishi S."/>
            <person name="Hori S."/>
            <person name="Arai W."/>
            <person name="Tsubouchi T."/>
            <person name="Morono Y."/>
            <person name="Uchiyama I."/>
            <person name="Ito T."/>
            <person name="Fujiyama A."/>
            <person name="Inagaki F."/>
            <person name="Takami H."/>
        </authorList>
    </citation>
    <scope>NUCLEOTIDE SEQUENCE</scope>
    <source>
        <strain evidence="2">Expedition CK06-06</strain>
    </source>
</reference>
<gene>
    <name evidence="2" type="ORF">S01H1_10920</name>
</gene>
<comment type="caution">
    <text evidence="2">The sequence shown here is derived from an EMBL/GenBank/DDBJ whole genome shotgun (WGS) entry which is preliminary data.</text>
</comment>
<dbReference type="AlphaFoldDB" id="X0S2R3"/>
<sequence>MTTIALPSNFKQIPFTGKNHDEVLTVTLNGELFKIQLSWSNRLSEWCFYLFDIDDKQLCGPKTIRTNTDPTRYAQTNEFPEGRFYVTNFGEDIEAGRDDFGLNKRVRLYYVAAISA</sequence>
<name>X0S2R3_9ZZZZ</name>
<dbReference type="Pfam" id="PF22479">
    <property type="entry name" value="Pam3_gp18"/>
    <property type="match status" value="1"/>
</dbReference>
<evidence type="ECO:0000313" key="2">
    <source>
        <dbReference type="EMBL" id="GAF75339.1"/>
    </source>
</evidence>
<feature type="domain" description="Cyanophage baseplate Pam3 plug gp18" evidence="1">
    <location>
        <begin position="11"/>
        <end position="111"/>
    </location>
</feature>
<protein>
    <recommendedName>
        <fullName evidence="1">Cyanophage baseplate Pam3 plug gp18 domain-containing protein</fullName>
    </recommendedName>
</protein>
<accession>X0S2R3</accession>